<organism evidence="3 4">
    <name type="scientific">Candidatus [Bacteroides] periocalifornicus</name>
    <dbReference type="NCBI Taxonomy" id="1702214"/>
    <lineage>
        <taxon>Bacteria</taxon>
        <taxon>Pseudomonadati</taxon>
        <taxon>Bacteroidota</taxon>
    </lineage>
</organism>
<accession>A0A0Q4B0Q2</accession>
<dbReference type="Pfam" id="PF00326">
    <property type="entry name" value="Peptidase_S9"/>
    <property type="match status" value="1"/>
</dbReference>
<evidence type="ECO:0008006" key="5">
    <source>
        <dbReference type="Google" id="ProtNLM"/>
    </source>
</evidence>
<dbReference type="InterPro" id="IPR002469">
    <property type="entry name" value="Peptidase_S9B_N"/>
</dbReference>
<sequence length="726" mass="82468">MLIISVAIGTGRLFGQQRNFTMEDAVLRQRGILWPETFRQFQWRPGAPMYSYMRGNDTLRIAESSTGKRVEALSIKALKHEFERIRVEPPYSWHGYTWANGSWLQLWLPEGEVLVSADGKRVEMGWRIPEGADNLHVSPRTVGAQASRQDAPPQQEWLQYNVGQRVELINRKGERRVVTADTAVGVVNGRAVHRNEFGCNDGIFWSPNGERLAFYRMDESMVAEYPLVEIDDSVAKAKPIRYPMAGGASHHVTMGVYSVADDRVVWLQTGGAADHYLTNHAWSPDGDFLYLAELNRGQDTMRLNCYDARTGAFHHELFRETSPQYVEPLHPLEFVPGGKGLFVWQSQRTGHNHLYLYQESGKLVRALTEGDWDVLDTHGFAPDGKHYFVTGNADNTIGRDLYGIAVSSGKRTRLTDQDGYNQVVVDLAGNRFASLWTAFSNPGGVYTGSLNGRKNHTLLVAKNPLLAYRMPGIRLVTLKAADGKTELYGRLITPPDMDSSRRYPVVVYVYGGPHAQLVTDRWVGDARYWELLMAQRGYVVWVMDNRGSAGRGFAFEQPIHRQLGEVEMADQMEGVKYLKSLRFTNSDRFGIHGWSFGGFMSMSLLLRQGNTFRVAVVGGPVTDWRLYEVMYGERYMDTPQENPKGYARADLRRYVENLKGKRLLMIHGYIDETVVLQHQLQFLNACVAAGRYEVDTFIYPGHPHNVRGKDRVHLMNKVTDYFEEYL</sequence>
<dbReference type="Proteomes" id="UP000054172">
    <property type="component" value="Unassembled WGS sequence"/>
</dbReference>
<evidence type="ECO:0000313" key="4">
    <source>
        <dbReference type="Proteomes" id="UP000054172"/>
    </source>
</evidence>
<feature type="domain" description="Peptidase S9 prolyl oligopeptidase catalytic" evidence="1">
    <location>
        <begin position="532"/>
        <end position="726"/>
    </location>
</feature>
<protein>
    <recommendedName>
        <fullName evidence="5">Peptidase S9</fullName>
    </recommendedName>
</protein>
<dbReference type="PATRIC" id="fig|1702214.3.peg.2057"/>
<evidence type="ECO:0000313" key="3">
    <source>
        <dbReference type="EMBL" id="KQM08847.1"/>
    </source>
</evidence>
<dbReference type="STRING" id="1702214.AL399_05180"/>
<dbReference type="Gene3D" id="2.140.10.30">
    <property type="entry name" value="Dipeptidylpeptidase IV, N-terminal domain"/>
    <property type="match status" value="1"/>
</dbReference>
<evidence type="ECO:0000259" key="1">
    <source>
        <dbReference type="Pfam" id="PF00326"/>
    </source>
</evidence>
<name>A0A0Q4B0Q2_9BACT</name>
<dbReference type="GO" id="GO:0008236">
    <property type="term" value="F:serine-type peptidase activity"/>
    <property type="evidence" value="ECO:0007669"/>
    <property type="project" value="InterPro"/>
</dbReference>
<dbReference type="AlphaFoldDB" id="A0A0Q4B0Q2"/>
<dbReference type="PANTHER" id="PTHR11731">
    <property type="entry name" value="PROTEASE FAMILY S9B,C DIPEPTIDYL-PEPTIDASE IV-RELATED"/>
    <property type="match status" value="1"/>
</dbReference>
<dbReference type="InterPro" id="IPR001375">
    <property type="entry name" value="Peptidase_S9_cat"/>
</dbReference>
<reference evidence="3" key="1">
    <citation type="submission" date="2015-08" db="EMBL/GenBank/DDBJ databases">
        <title>Candidatus Bacteriodes Periocalifornicus.</title>
        <authorList>
            <person name="McLean J.S."/>
            <person name="Kelley S."/>
        </authorList>
    </citation>
    <scope>NUCLEOTIDE SEQUENCE [LARGE SCALE GENOMIC DNA]</scope>
    <source>
        <strain evidence="3">12B</strain>
    </source>
</reference>
<dbReference type="GO" id="GO:0006508">
    <property type="term" value="P:proteolysis"/>
    <property type="evidence" value="ECO:0007669"/>
    <property type="project" value="InterPro"/>
</dbReference>
<dbReference type="Gene3D" id="3.40.50.1820">
    <property type="entry name" value="alpha/beta hydrolase"/>
    <property type="match status" value="1"/>
</dbReference>
<gene>
    <name evidence="3" type="ORF">AL399_05180</name>
</gene>
<dbReference type="Pfam" id="PF00930">
    <property type="entry name" value="DPPIV_N"/>
    <property type="match status" value="1"/>
</dbReference>
<dbReference type="SUPFAM" id="SSF53474">
    <property type="entry name" value="alpha/beta-Hydrolases"/>
    <property type="match status" value="1"/>
</dbReference>
<dbReference type="SUPFAM" id="SSF82171">
    <property type="entry name" value="DPP6 N-terminal domain-like"/>
    <property type="match status" value="1"/>
</dbReference>
<dbReference type="InterPro" id="IPR050278">
    <property type="entry name" value="Serine_Prot_S9B/DPPIV"/>
</dbReference>
<dbReference type="EMBL" id="LIIK01000020">
    <property type="protein sequence ID" value="KQM08847.1"/>
    <property type="molecule type" value="Genomic_DNA"/>
</dbReference>
<proteinExistence type="predicted"/>
<dbReference type="PANTHER" id="PTHR11731:SF193">
    <property type="entry name" value="DIPEPTIDYL PEPTIDASE 9"/>
    <property type="match status" value="1"/>
</dbReference>
<evidence type="ECO:0000259" key="2">
    <source>
        <dbReference type="Pfam" id="PF00930"/>
    </source>
</evidence>
<dbReference type="InterPro" id="IPR029058">
    <property type="entry name" value="AB_hydrolase_fold"/>
</dbReference>
<comment type="caution">
    <text evidence="3">The sequence shown here is derived from an EMBL/GenBank/DDBJ whole genome shotgun (WGS) entry which is preliminary data.</text>
</comment>
<keyword evidence="4" id="KW-1185">Reference proteome</keyword>
<dbReference type="GO" id="GO:0008239">
    <property type="term" value="F:dipeptidyl-peptidase activity"/>
    <property type="evidence" value="ECO:0007669"/>
    <property type="project" value="TreeGrafter"/>
</dbReference>
<feature type="domain" description="Dipeptidylpeptidase IV N-terminal" evidence="2">
    <location>
        <begin position="166"/>
        <end position="440"/>
    </location>
</feature>